<dbReference type="AlphaFoldDB" id="A0A0U2RQE8"/>
<evidence type="ECO:0000256" key="3">
    <source>
        <dbReference type="ARBA" id="ARBA00022989"/>
    </source>
</evidence>
<comment type="subcellular location">
    <subcellularLocation>
        <location evidence="1">Membrane</location>
        <topology evidence="1">Multi-pass membrane protein</topology>
    </subcellularLocation>
</comment>
<proteinExistence type="predicted"/>
<organism evidence="6 7">
    <name type="scientific">Lacimicrobium alkaliphilum</name>
    <dbReference type="NCBI Taxonomy" id="1526571"/>
    <lineage>
        <taxon>Bacteria</taxon>
        <taxon>Pseudomonadati</taxon>
        <taxon>Pseudomonadota</taxon>
        <taxon>Gammaproteobacteria</taxon>
        <taxon>Alteromonadales</taxon>
        <taxon>Alteromonadaceae</taxon>
        <taxon>Lacimicrobium</taxon>
    </lineage>
</organism>
<keyword evidence="7" id="KW-1185">Reference proteome</keyword>
<dbReference type="STRING" id="1526571.AT746_15985"/>
<feature type="transmembrane region" description="Helical" evidence="5">
    <location>
        <begin position="20"/>
        <end position="41"/>
    </location>
</feature>
<evidence type="ECO:0000313" key="6">
    <source>
        <dbReference type="EMBL" id="ALS99610.1"/>
    </source>
</evidence>
<gene>
    <name evidence="6" type="ORF">AT746_15985</name>
</gene>
<dbReference type="RefSeq" id="WP_062482287.1">
    <property type="nucleotide sequence ID" value="NZ_CP013650.1"/>
</dbReference>
<evidence type="ECO:0000256" key="5">
    <source>
        <dbReference type="SAM" id="Phobius"/>
    </source>
</evidence>
<accession>A0A0U2RQE8</accession>
<feature type="transmembrane region" description="Helical" evidence="5">
    <location>
        <begin position="56"/>
        <end position="75"/>
    </location>
</feature>
<keyword evidence="3 5" id="KW-1133">Transmembrane helix</keyword>
<feature type="transmembrane region" description="Helical" evidence="5">
    <location>
        <begin position="81"/>
        <end position="100"/>
    </location>
</feature>
<evidence type="ECO:0000313" key="7">
    <source>
        <dbReference type="Proteomes" id="UP000068447"/>
    </source>
</evidence>
<dbReference type="Proteomes" id="UP000068447">
    <property type="component" value="Chromosome"/>
</dbReference>
<evidence type="ECO:0008006" key="8">
    <source>
        <dbReference type="Google" id="ProtNLM"/>
    </source>
</evidence>
<reference evidence="6 7" key="1">
    <citation type="submission" date="2015-12" db="EMBL/GenBank/DDBJ databases">
        <title>Complete genome of Lacimicrobium alkaliphilum KCTC 32984.</title>
        <authorList>
            <person name="Kim S.-G."/>
            <person name="Lee Y.-J."/>
        </authorList>
    </citation>
    <scope>NUCLEOTIDE SEQUENCE [LARGE SCALE GENOMIC DNA]</scope>
    <source>
        <strain evidence="6 7">YelD216</strain>
    </source>
</reference>
<keyword evidence="4 5" id="KW-0472">Membrane</keyword>
<protein>
    <recommendedName>
        <fullName evidence="8">Orotate phosphoribosyltransferase</fullName>
    </recommendedName>
</protein>
<keyword evidence="2 5" id="KW-0812">Transmembrane</keyword>
<evidence type="ECO:0000256" key="4">
    <source>
        <dbReference type="ARBA" id="ARBA00023136"/>
    </source>
</evidence>
<evidence type="ECO:0000256" key="1">
    <source>
        <dbReference type="ARBA" id="ARBA00004141"/>
    </source>
</evidence>
<dbReference type="EMBL" id="CP013650">
    <property type="protein sequence ID" value="ALS99610.1"/>
    <property type="molecule type" value="Genomic_DNA"/>
</dbReference>
<dbReference type="Pfam" id="PF09685">
    <property type="entry name" value="MamF_MmsF"/>
    <property type="match status" value="1"/>
</dbReference>
<dbReference type="OrthoDB" id="9808930at2"/>
<name>A0A0U2RQE8_9ALTE</name>
<dbReference type="KEGG" id="lal:AT746_15985"/>
<evidence type="ECO:0000256" key="2">
    <source>
        <dbReference type="ARBA" id="ARBA00022692"/>
    </source>
</evidence>
<dbReference type="InterPro" id="IPR019109">
    <property type="entry name" value="MamF_MmsF"/>
</dbReference>
<sequence>MSDSLKIDEAGVSQDSKNLALLNWIGTIFFGFIPGLVLYLIKKEDAYVFDQAKESLNWSITAGLAYIAATILTFVLVGALLFPLIAICHLVFCIMGAVAVHDGKFFRVPFALRLIK</sequence>